<dbReference type="EMBL" id="KV427615">
    <property type="protein sequence ID" value="KZT08471.1"/>
    <property type="molecule type" value="Genomic_DNA"/>
</dbReference>
<gene>
    <name evidence="1" type="ORF">LAESUDRAFT_649040</name>
</gene>
<sequence>MTIELASGALEFDSSEVPDPPAISFTNDLDRLDCIWDDSSPSWDNSSPLLLRDRSIALIHWLKLYQYPLKPAAFWEKYSANGKRLPITKISDLLKQARKLRDQELAHQAKVSFGTQFSQVFAYRTGGEAEPRVKSNVSSIARTFEKLQASTIS</sequence>
<protein>
    <submittedName>
        <fullName evidence="1">Uncharacterized protein</fullName>
    </submittedName>
</protein>
<evidence type="ECO:0000313" key="1">
    <source>
        <dbReference type="EMBL" id="KZT08471.1"/>
    </source>
</evidence>
<dbReference type="GeneID" id="63821179"/>
<dbReference type="OrthoDB" id="3251176at2759"/>
<dbReference type="RefSeq" id="XP_040766211.1">
    <property type="nucleotide sequence ID" value="XM_040904149.1"/>
</dbReference>
<evidence type="ECO:0000313" key="2">
    <source>
        <dbReference type="Proteomes" id="UP000076871"/>
    </source>
</evidence>
<keyword evidence="2" id="KW-1185">Reference proteome</keyword>
<dbReference type="InParanoid" id="A0A165F688"/>
<proteinExistence type="predicted"/>
<dbReference type="AlphaFoldDB" id="A0A165F688"/>
<name>A0A165F688_9APHY</name>
<organism evidence="1 2">
    <name type="scientific">Laetiporus sulphureus 93-53</name>
    <dbReference type="NCBI Taxonomy" id="1314785"/>
    <lineage>
        <taxon>Eukaryota</taxon>
        <taxon>Fungi</taxon>
        <taxon>Dikarya</taxon>
        <taxon>Basidiomycota</taxon>
        <taxon>Agaricomycotina</taxon>
        <taxon>Agaricomycetes</taxon>
        <taxon>Polyporales</taxon>
        <taxon>Laetiporus</taxon>
    </lineage>
</organism>
<accession>A0A165F688</accession>
<dbReference type="Proteomes" id="UP000076871">
    <property type="component" value="Unassembled WGS sequence"/>
</dbReference>
<reference evidence="1 2" key="1">
    <citation type="journal article" date="2016" name="Mol. Biol. Evol.">
        <title>Comparative Genomics of Early-Diverging Mushroom-Forming Fungi Provides Insights into the Origins of Lignocellulose Decay Capabilities.</title>
        <authorList>
            <person name="Nagy L.G."/>
            <person name="Riley R."/>
            <person name="Tritt A."/>
            <person name="Adam C."/>
            <person name="Daum C."/>
            <person name="Floudas D."/>
            <person name="Sun H."/>
            <person name="Yadav J.S."/>
            <person name="Pangilinan J."/>
            <person name="Larsson K.H."/>
            <person name="Matsuura K."/>
            <person name="Barry K."/>
            <person name="Labutti K."/>
            <person name="Kuo R."/>
            <person name="Ohm R.A."/>
            <person name="Bhattacharya S.S."/>
            <person name="Shirouzu T."/>
            <person name="Yoshinaga Y."/>
            <person name="Martin F.M."/>
            <person name="Grigoriev I.V."/>
            <person name="Hibbett D.S."/>
        </authorList>
    </citation>
    <scope>NUCLEOTIDE SEQUENCE [LARGE SCALE GENOMIC DNA]</scope>
    <source>
        <strain evidence="1 2">93-53</strain>
    </source>
</reference>